<dbReference type="InterPro" id="IPR000847">
    <property type="entry name" value="LysR_HTH_N"/>
</dbReference>
<dbReference type="Gene3D" id="3.40.190.290">
    <property type="match status" value="1"/>
</dbReference>
<dbReference type="SUPFAM" id="SSF46785">
    <property type="entry name" value="Winged helix' DNA-binding domain"/>
    <property type="match status" value="1"/>
</dbReference>
<dbReference type="InterPro" id="IPR036388">
    <property type="entry name" value="WH-like_DNA-bd_sf"/>
</dbReference>
<evidence type="ECO:0000313" key="7">
    <source>
        <dbReference type="Proteomes" id="UP000316416"/>
    </source>
</evidence>
<dbReference type="Gene3D" id="1.10.10.10">
    <property type="entry name" value="Winged helix-like DNA-binding domain superfamily/Winged helix DNA-binding domain"/>
    <property type="match status" value="1"/>
</dbReference>
<dbReference type="RefSeq" id="WP_142870768.1">
    <property type="nucleotide sequence ID" value="NZ_CP045503.2"/>
</dbReference>
<evidence type="ECO:0000259" key="5">
    <source>
        <dbReference type="PROSITE" id="PS50931"/>
    </source>
</evidence>
<reference evidence="6" key="1">
    <citation type="submission" date="2021-07" db="EMBL/GenBank/DDBJ databases">
        <title>Shewanella sp. YLB-07 whole genome sequence.</title>
        <authorList>
            <person name="Yu L."/>
        </authorList>
    </citation>
    <scope>NUCLEOTIDE SEQUENCE</scope>
    <source>
        <strain evidence="6">YLB-08</strain>
    </source>
</reference>
<organism evidence="6 7">
    <name type="scientific">Shewanella eurypsychrophilus</name>
    <dbReference type="NCBI Taxonomy" id="2593656"/>
    <lineage>
        <taxon>Bacteria</taxon>
        <taxon>Pseudomonadati</taxon>
        <taxon>Pseudomonadota</taxon>
        <taxon>Gammaproteobacteria</taxon>
        <taxon>Alteromonadales</taxon>
        <taxon>Shewanellaceae</taxon>
        <taxon>Shewanella</taxon>
    </lineage>
</organism>
<dbReference type="Pfam" id="PF00126">
    <property type="entry name" value="HTH_1"/>
    <property type="match status" value="1"/>
</dbReference>
<evidence type="ECO:0000256" key="3">
    <source>
        <dbReference type="ARBA" id="ARBA00023125"/>
    </source>
</evidence>
<dbReference type="PANTHER" id="PTHR30126:SF88">
    <property type="entry name" value="TRANSCRIPTIONAL REGULATOR-RELATED"/>
    <property type="match status" value="1"/>
</dbReference>
<name>A0ABX6V7H0_9GAMM</name>
<dbReference type="Proteomes" id="UP000316416">
    <property type="component" value="Chromosome"/>
</dbReference>
<evidence type="ECO:0000256" key="4">
    <source>
        <dbReference type="ARBA" id="ARBA00023163"/>
    </source>
</evidence>
<keyword evidence="7" id="KW-1185">Reference proteome</keyword>
<proteinExistence type="inferred from homology"/>
<accession>A0ABX6V7H0</accession>
<dbReference type="Pfam" id="PF03466">
    <property type="entry name" value="LysR_substrate"/>
    <property type="match status" value="1"/>
</dbReference>
<keyword evidence="3" id="KW-0238">DNA-binding</keyword>
<dbReference type="InterPro" id="IPR036390">
    <property type="entry name" value="WH_DNA-bd_sf"/>
</dbReference>
<comment type="similarity">
    <text evidence="1">Belongs to the LysR transcriptional regulatory family.</text>
</comment>
<evidence type="ECO:0000256" key="2">
    <source>
        <dbReference type="ARBA" id="ARBA00023015"/>
    </source>
</evidence>
<keyword evidence="4" id="KW-0804">Transcription</keyword>
<dbReference type="SUPFAM" id="SSF53850">
    <property type="entry name" value="Periplasmic binding protein-like II"/>
    <property type="match status" value="1"/>
</dbReference>
<keyword evidence="2" id="KW-0805">Transcription regulation</keyword>
<dbReference type="PANTHER" id="PTHR30126">
    <property type="entry name" value="HTH-TYPE TRANSCRIPTIONAL REGULATOR"/>
    <property type="match status" value="1"/>
</dbReference>
<dbReference type="PROSITE" id="PS50931">
    <property type="entry name" value="HTH_LYSR"/>
    <property type="match status" value="1"/>
</dbReference>
<protein>
    <submittedName>
        <fullName evidence="6">LysR family transcriptional regulator</fullName>
    </submittedName>
</protein>
<dbReference type="EMBL" id="CP045503">
    <property type="protein sequence ID" value="QPG57799.1"/>
    <property type="molecule type" value="Genomic_DNA"/>
</dbReference>
<evidence type="ECO:0000313" key="6">
    <source>
        <dbReference type="EMBL" id="QPG57799.1"/>
    </source>
</evidence>
<gene>
    <name evidence="6" type="ORF">FM038_010300</name>
</gene>
<sequence>MRLKTTLDQWLTLSEIDRAGSIQAASVRLNKSHTTLIYAVKKLEEQLGVSLVQIKGRRAVLSDDGKVLLRRADSMLEQARELEEISTQLARGIESEITIAVDHLCDRSWLYQPMADFLRENSCTSIQVIETSLSKTSQMVTDEQADISIVTLPVTNYPSEAFGIITMLPVVAKTHPLAGKNPLCSADFTTISQIVIRDLGGSGKQNAKQDVGWLKSRQRITVDNFDHAWQAVELGVGFCRLPEHLLNSRSMDNIVILKVENAESYQVPLHLTLPKGAKTGPAAKCLYQLLLESKKFRSIDTDIQCKQS</sequence>
<dbReference type="InterPro" id="IPR005119">
    <property type="entry name" value="LysR_subst-bd"/>
</dbReference>
<evidence type="ECO:0000256" key="1">
    <source>
        <dbReference type="ARBA" id="ARBA00009437"/>
    </source>
</evidence>
<feature type="domain" description="HTH lysR-type" evidence="5">
    <location>
        <begin position="5"/>
        <end position="62"/>
    </location>
</feature>